<keyword evidence="1" id="KW-0812">Transmembrane</keyword>
<evidence type="ECO:0000256" key="1">
    <source>
        <dbReference type="SAM" id="Phobius"/>
    </source>
</evidence>
<gene>
    <name evidence="2" type="ORF">AVEN_174414_1</name>
</gene>
<dbReference type="EMBL" id="BGPR01001681">
    <property type="protein sequence ID" value="GBM59432.1"/>
    <property type="molecule type" value="Genomic_DNA"/>
</dbReference>
<keyword evidence="1" id="KW-0472">Membrane</keyword>
<keyword evidence="1" id="KW-1133">Transmembrane helix</keyword>
<dbReference type="AlphaFoldDB" id="A0A4Y2GZF0"/>
<evidence type="ECO:0000313" key="2">
    <source>
        <dbReference type="EMBL" id="GBM59432.1"/>
    </source>
</evidence>
<organism evidence="2 3">
    <name type="scientific">Araneus ventricosus</name>
    <name type="common">Orbweaver spider</name>
    <name type="synonym">Epeira ventricosa</name>
    <dbReference type="NCBI Taxonomy" id="182803"/>
    <lineage>
        <taxon>Eukaryota</taxon>
        <taxon>Metazoa</taxon>
        <taxon>Ecdysozoa</taxon>
        <taxon>Arthropoda</taxon>
        <taxon>Chelicerata</taxon>
        <taxon>Arachnida</taxon>
        <taxon>Araneae</taxon>
        <taxon>Araneomorphae</taxon>
        <taxon>Entelegynae</taxon>
        <taxon>Araneoidea</taxon>
        <taxon>Araneidae</taxon>
        <taxon>Araneus</taxon>
    </lineage>
</organism>
<reference evidence="2 3" key="1">
    <citation type="journal article" date="2019" name="Sci. Rep.">
        <title>Orb-weaving spider Araneus ventricosus genome elucidates the spidroin gene catalogue.</title>
        <authorList>
            <person name="Kono N."/>
            <person name="Nakamura H."/>
            <person name="Ohtoshi R."/>
            <person name="Moran D.A.P."/>
            <person name="Shinohara A."/>
            <person name="Yoshida Y."/>
            <person name="Fujiwara M."/>
            <person name="Mori M."/>
            <person name="Tomita M."/>
            <person name="Arakawa K."/>
        </authorList>
    </citation>
    <scope>NUCLEOTIDE SEQUENCE [LARGE SCALE GENOMIC DNA]</scope>
</reference>
<dbReference type="Proteomes" id="UP000499080">
    <property type="component" value="Unassembled WGS sequence"/>
</dbReference>
<accession>A0A4Y2GZF0</accession>
<protein>
    <submittedName>
        <fullName evidence="2">Uncharacterized protein</fullName>
    </submittedName>
</protein>
<dbReference type="OrthoDB" id="6430157at2759"/>
<evidence type="ECO:0000313" key="3">
    <source>
        <dbReference type="Proteomes" id="UP000499080"/>
    </source>
</evidence>
<proteinExistence type="predicted"/>
<keyword evidence="3" id="KW-1185">Reference proteome</keyword>
<feature type="transmembrane region" description="Helical" evidence="1">
    <location>
        <begin position="82"/>
        <end position="115"/>
    </location>
</feature>
<comment type="caution">
    <text evidence="2">The sequence shown here is derived from an EMBL/GenBank/DDBJ whole genome shotgun (WGS) entry which is preliminary data.</text>
</comment>
<name>A0A4Y2GZF0_ARAVE</name>
<sequence>MHQDRIHSESLVESGFESASPDNNLNKKLHIFSFCYLQAVNENSDGLDDELENNYARRSDITQWKLQRIITIRALKDLRKKLNIVCVGANCVKALGIGAILFGGVASIVGGVMVFRKSPSAVEAMNYGSLLYNSGAFVEALSKFIESFAPVYCLSEVEAILDKDKNLSQPQQQRLELPPRFDTKERLKKLFRNDLDSSVESEISAMIDSSRGFLATLNSMNEGQYPMFIGFDVKIQRLLEIFNKNNKSDIANKLGKSLTLVIVKEGANVYKSMFSKKASATESLPTNETSKVSANSDRMNAIQDVGNVKSASSNNAERPLESAVSANADGKNAIQDVGNVKSASSNNAERPLESTVSAFLTFQAIETVSSVFPLVSAAMVIVNGKSMYSDAIDDIIGPLERELRSTEELNLPP</sequence>